<dbReference type="AlphaFoldDB" id="A0A380FVM0"/>
<reference evidence="2 4" key="1">
    <citation type="submission" date="2018-06" db="EMBL/GenBank/DDBJ databases">
        <authorList>
            <consortium name="Pathogen Informatics"/>
            <person name="Doyle S."/>
        </authorList>
    </citation>
    <scope>NUCLEOTIDE SEQUENCE [LARGE SCALE GENOMIC DNA]</scope>
    <source>
        <strain evidence="2 4">NCTC13830</strain>
    </source>
</reference>
<name>A0A380FVM0_9STAP</name>
<evidence type="ECO:0000313" key="3">
    <source>
        <dbReference type="EMBL" id="TGE16320.1"/>
    </source>
</evidence>
<gene>
    <name evidence="3" type="ORF">BJR09_09355</name>
    <name evidence="2" type="ORF">NCTC13830_00287</name>
</gene>
<feature type="transmembrane region" description="Helical" evidence="1">
    <location>
        <begin position="178"/>
        <end position="201"/>
    </location>
</feature>
<evidence type="ECO:0000313" key="2">
    <source>
        <dbReference type="EMBL" id="SUM42765.1"/>
    </source>
</evidence>
<feature type="transmembrane region" description="Helical" evidence="1">
    <location>
        <begin position="16"/>
        <end position="37"/>
    </location>
</feature>
<keyword evidence="1" id="KW-0472">Membrane</keyword>
<dbReference type="Proteomes" id="UP000254047">
    <property type="component" value="Unassembled WGS sequence"/>
</dbReference>
<reference evidence="3 5" key="2">
    <citation type="submission" date="2019-04" db="EMBL/GenBank/DDBJ databases">
        <title>Genomic characterization of Staphylococcus petrasii strains.</title>
        <authorList>
            <person name="Vrbovska V."/>
            <person name="Kovarovic V."/>
            <person name="Maslanova I."/>
            <person name="Indrakova A."/>
            <person name="Petras P."/>
            <person name="Sedo O."/>
            <person name="Svec P."/>
            <person name="Fisarova L."/>
            <person name="Sedlacek I."/>
            <person name="Doskar J."/>
            <person name="Pantucek R."/>
        </authorList>
    </citation>
    <scope>NUCLEOTIDE SEQUENCE [LARGE SCALE GENOMIC DNA]</scope>
    <source>
        <strain evidence="3 5">P5404</strain>
    </source>
</reference>
<dbReference type="Pfam" id="PF13346">
    <property type="entry name" value="ABC2_membrane_5"/>
    <property type="match status" value="1"/>
</dbReference>
<evidence type="ECO:0000313" key="5">
    <source>
        <dbReference type="Proteomes" id="UP000297598"/>
    </source>
</evidence>
<dbReference type="OrthoDB" id="1655186at2"/>
<proteinExistence type="predicted"/>
<dbReference type="RefSeq" id="WP_103298159.1">
    <property type="nucleotide sequence ID" value="NZ_PPQT01000062.1"/>
</dbReference>
<organism evidence="2 4">
    <name type="scientific">Staphylococcus petrasii</name>
    <dbReference type="NCBI Taxonomy" id="1276936"/>
    <lineage>
        <taxon>Bacteria</taxon>
        <taxon>Bacillati</taxon>
        <taxon>Bacillota</taxon>
        <taxon>Bacilli</taxon>
        <taxon>Bacillales</taxon>
        <taxon>Staphylococcaceae</taxon>
        <taxon>Staphylococcus</taxon>
    </lineage>
</organism>
<keyword evidence="1" id="KW-1133">Transmembrane helix</keyword>
<feature type="transmembrane region" description="Helical" evidence="1">
    <location>
        <begin position="141"/>
        <end position="166"/>
    </location>
</feature>
<evidence type="ECO:0000256" key="1">
    <source>
        <dbReference type="SAM" id="Phobius"/>
    </source>
</evidence>
<keyword evidence="5" id="KW-1185">Reference proteome</keyword>
<accession>A0A380FVM0</accession>
<dbReference type="InterPro" id="IPR025699">
    <property type="entry name" value="ABC2_memb-like"/>
</dbReference>
<evidence type="ECO:0000313" key="4">
    <source>
        <dbReference type="Proteomes" id="UP000254047"/>
    </source>
</evidence>
<dbReference type="EMBL" id="UHDO01000001">
    <property type="protein sequence ID" value="SUM42765.1"/>
    <property type="molecule type" value="Genomic_DNA"/>
</dbReference>
<feature type="transmembrane region" description="Helical" evidence="1">
    <location>
        <begin position="108"/>
        <end position="129"/>
    </location>
</feature>
<sequence length="211" mass="23453">MKGLLLSSFYASKKSLITFAIVGTVMSIMFGFFSPMMTCFMPMVMLMSPVTDNLKREKDSKWMYYISTLPTHRNAYIKAYFAFYGMLILAGLIIGVIVCLLTTQNIMMTLLSAFIGIGMVGTYALMFPFTFKYGPENSNVIMIVTSIIAIALFLSIWFFIVTPIFVQAGSFSKAASNPIVLFATGGYAILGLIICIVSYFTSLSIFKKQEL</sequence>
<feature type="transmembrane region" description="Helical" evidence="1">
    <location>
        <begin position="79"/>
        <end position="101"/>
    </location>
</feature>
<dbReference type="EMBL" id="SRLS01000015">
    <property type="protein sequence ID" value="TGE16320.1"/>
    <property type="molecule type" value="Genomic_DNA"/>
</dbReference>
<protein>
    <submittedName>
        <fullName evidence="3">ABC-2 transporter permease</fullName>
    </submittedName>
    <submittedName>
        <fullName evidence="2">Membrane protein</fullName>
    </submittedName>
</protein>
<dbReference type="Proteomes" id="UP000297598">
    <property type="component" value="Unassembled WGS sequence"/>
</dbReference>
<keyword evidence="1" id="KW-0812">Transmembrane</keyword>